<evidence type="ECO:0000313" key="2">
    <source>
        <dbReference type="Proteomes" id="UP000030645"/>
    </source>
</evidence>
<name>W9QRF0_9ROSA</name>
<accession>W9QRF0</accession>
<keyword evidence="2" id="KW-1185">Reference proteome</keyword>
<proteinExistence type="predicted"/>
<reference evidence="2" key="1">
    <citation type="submission" date="2013-01" db="EMBL/GenBank/DDBJ databases">
        <title>Draft Genome Sequence of a Mulberry Tree, Morus notabilis C.K. Schneid.</title>
        <authorList>
            <person name="He N."/>
            <person name="Zhao S."/>
        </authorList>
    </citation>
    <scope>NUCLEOTIDE SEQUENCE</scope>
</reference>
<dbReference type="EMBL" id="KE343687">
    <property type="protein sequence ID" value="EXB38305.1"/>
    <property type="molecule type" value="Genomic_DNA"/>
</dbReference>
<dbReference type="AlphaFoldDB" id="W9QRF0"/>
<evidence type="ECO:0000313" key="1">
    <source>
        <dbReference type="EMBL" id="EXB38305.1"/>
    </source>
</evidence>
<sequence length="82" mass="9219">MHDEVSSRVFTVSNQLNDSLVAIALSAPLFCRRAAGCSTTALFSSRESSSRLATGTFLSHELYYWQRFWSLVVMSASRKHMN</sequence>
<organism evidence="1 2">
    <name type="scientific">Morus notabilis</name>
    <dbReference type="NCBI Taxonomy" id="981085"/>
    <lineage>
        <taxon>Eukaryota</taxon>
        <taxon>Viridiplantae</taxon>
        <taxon>Streptophyta</taxon>
        <taxon>Embryophyta</taxon>
        <taxon>Tracheophyta</taxon>
        <taxon>Spermatophyta</taxon>
        <taxon>Magnoliopsida</taxon>
        <taxon>eudicotyledons</taxon>
        <taxon>Gunneridae</taxon>
        <taxon>Pentapetalae</taxon>
        <taxon>rosids</taxon>
        <taxon>fabids</taxon>
        <taxon>Rosales</taxon>
        <taxon>Moraceae</taxon>
        <taxon>Moreae</taxon>
        <taxon>Morus</taxon>
    </lineage>
</organism>
<dbReference type="Proteomes" id="UP000030645">
    <property type="component" value="Unassembled WGS sequence"/>
</dbReference>
<gene>
    <name evidence="1" type="ORF">L484_013938</name>
</gene>
<protein>
    <submittedName>
        <fullName evidence="1">Uncharacterized protein</fullName>
    </submittedName>
</protein>